<proteinExistence type="predicted"/>
<accession>A0ACC0A4L4</accession>
<gene>
    <name evidence="1" type="ORF">M9H77_32522</name>
</gene>
<protein>
    <submittedName>
        <fullName evidence="1">Uncharacterized protein</fullName>
    </submittedName>
</protein>
<keyword evidence="2" id="KW-1185">Reference proteome</keyword>
<organism evidence="1 2">
    <name type="scientific">Catharanthus roseus</name>
    <name type="common">Madagascar periwinkle</name>
    <name type="synonym">Vinca rosea</name>
    <dbReference type="NCBI Taxonomy" id="4058"/>
    <lineage>
        <taxon>Eukaryota</taxon>
        <taxon>Viridiplantae</taxon>
        <taxon>Streptophyta</taxon>
        <taxon>Embryophyta</taxon>
        <taxon>Tracheophyta</taxon>
        <taxon>Spermatophyta</taxon>
        <taxon>Magnoliopsida</taxon>
        <taxon>eudicotyledons</taxon>
        <taxon>Gunneridae</taxon>
        <taxon>Pentapetalae</taxon>
        <taxon>asterids</taxon>
        <taxon>lamiids</taxon>
        <taxon>Gentianales</taxon>
        <taxon>Apocynaceae</taxon>
        <taxon>Rauvolfioideae</taxon>
        <taxon>Vinceae</taxon>
        <taxon>Catharanthinae</taxon>
        <taxon>Catharanthus</taxon>
    </lineage>
</organism>
<name>A0ACC0A4L4_CATRO</name>
<sequence length="118" mass="12813">MGGGAHAMKRIPRIKFPQRHPKSSVSGSSSSQNQSAPATTGEPPRTFFSRSPSNLTAGGKASEQPKRTPVSQDEIDAIMRTTSSEAFIGEITSHFCSRFMREMFASIWVAVSEDVLKP</sequence>
<dbReference type="Proteomes" id="UP001060085">
    <property type="component" value="Linkage Group LG07"/>
</dbReference>
<reference evidence="2" key="1">
    <citation type="journal article" date="2023" name="Nat. Plants">
        <title>Single-cell RNA sequencing provides a high-resolution roadmap for understanding the multicellular compartmentation of specialized metabolism.</title>
        <authorList>
            <person name="Sun S."/>
            <person name="Shen X."/>
            <person name="Li Y."/>
            <person name="Li Y."/>
            <person name="Wang S."/>
            <person name="Li R."/>
            <person name="Zhang H."/>
            <person name="Shen G."/>
            <person name="Guo B."/>
            <person name="Wei J."/>
            <person name="Xu J."/>
            <person name="St-Pierre B."/>
            <person name="Chen S."/>
            <person name="Sun C."/>
        </authorList>
    </citation>
    <scope>NUCLEOTIDE SEQUENCE [LARGE SCALE GENOMIC DNA]</scope>
</reference>
<comment type="caution">
    <text evidence="1">The sequence shown here is derived from an EMBL/GenBank/DDBJ whole genome shotgun (WGS) entry which is preliminary data.</text>
</comment>
<dbReference type="EMBL" id="CM044707">
    <property type="protein sequence ID" value="KAI5655335.1"/>
    <property type="molecule type" value="Genomic_DNA"/>
</dbReference>
<evidence type="ECO:0000313" key="1">
    <source>
        <dbReference type="EMBL" id="KAI5655335.1"/>
    </source>
</evidence>
<evidence type="ECO:0000313" key="2">
    <source>
        <dbReference type="Proteomes" id="UP001060085"/>
    </source>
</evidence>